<keyword evidence="8" id="KW-1003">Cell membrane</keyword>
<dbReference type="FunFam" id="3.30.300.20:FF:000003">
    <property type="entry name" value="GTPase Era"/>
    <property type="match status" value="1"/>
</dbReference>
<dbReference type="InterPro" id="IPR030388">
    <property type="entry name" value="G_ERA_dom"/>
</dbReference>
<dbReference type="FunFam" id="3.40.50.300:FF:000094">
    <property type="entry name" value="GTPase Era"/>
    <property type="match status" value="1"/>
</dbReference>
<dbReference type="RefSeq" id="WP_073028639.1">
    <property type="nucleotide sequence ID" value="NZ_FQXJ01000004.1"/>
</dbReference>
<dbReference type="InterPro" id="IPR027417">
    <property type="entry name" value="P-loop_NTPase"/>
</dbReference>
<accession>A0A1M5VAC5</accession>
<proteinExistence type="inferred from homology"/>
<keyword evidence="3 8" id="KW-0690">Ribosome biogenesis</keyword>
<evidence type="ECO:0000256" key="3">
    <source>
        <dbReference type="ARBA" id="ARBA00022517"/>
    </source>
</evidence>
<evidence type="ECO:0000256" key="8">
    <source>
        <dbReference type="HAMAP-Rule" id="MF_00367"/>
    </source>
</evidence>
<name>A0A1M5VAC5_9FIRM</name>
<feature type="domain" description="Era-type G" evidence="12">
    <location>
        <begin position="20"/>
        <end position="187"/>
    </location>
</feature>
<feature type="binding site" evidence="8">
    <location>
        <begin position="137"/>
        <end position="140"/>
    </location>
    <ligand>
        <name>GTP</name>
        <dbReference type="ChEBI" id="CHEBI:37565"/>
    </ligand>
</feature>
<evidence type="ECO:0000256" key="2">
    <source>
        <dbReference type="ARBA" id="ARBA00020484"/>
    </source>
</evidence>
<dbReference type="EMBL" id="FQXJ01000004">
    <property type="protein sequence ID" value="SHH72199.1"/>
    <property type="molecule type" value="Genomic_DNA"/>
</dbReference>
<dbReference type="HAMAP" id="MF_00367">
    <property type="entry name" value="GTPase_Era"/>
    <property type="match status" value="1"/>
</dbReference>
<dbReference type="GO" id="GO:0003924">
    <property type="term" value="F:GTPase activity"/>
    <property type="evidence" value="ECO:0007669"/>
    <property type="project" value="UniProtKB-UniRule"/>
</dbReference>
<dbReference type="InterPro" id="IPR009019">
    <property type="entry name" value="KH_sf_prok-type"/>
</dbReference>
<dbReference type="NCBIfam" id="NF000908">
    <property type="entry name" value="PRK00089.1"/>
    <property type="match status" value="1"/>
</dbReference>
<gene>
    <name evidence="8" type="primary">era</name>
    <name evidence="13" type="ORF">SAMN02746098_01273</name>
</gene>
<evidence type="ECO:0000256" key="5">
    <source>
        <dbReference type="ARBA" id="ARBA00022884"/>
    </source>
</evidence>
<evidence type="ECO:0000256" key="9">
    <source>
        <dbReference type="PROSITE-ProRule" id="PRU01050"/>
    </source>
</evidence>
<dbReference type="PANTHER" id="PTHR42698:SF1">
    <property type="entry name" value="GTPASE ERA, MITOCHONDRIAL"/>
    <property type="match status" value="1"/>
</dbReference>
<evidence type="ECO:0000256" key="6">
    <source>
        <dbReference type="ARBA" id="ARBA00023134"/>
    </source>
</evidence>
<keyword evidence="4 8" id="KW-0547">Nucleotide-binding</keyword>
<evidence type="ECO:0000256" key="1">
    <source>
        <dbReference type="ARBA" id="ARBA00007921"/>
    </source>
</evidence>
<dbReference type="GO" id="GO:0000028">
    <property type="term" value="P:ribosomal small subunit assembly"/>
    <property type="evidence" value="ECO:0007669"/>
    <property type="project" value="TreeGrafter"/>
</dbReference>
<keyword evidence="14" id="KW-1185">Reference proteome</keyword>
<keyword evidence="8" id="KW-0963">Cytoplasm</keyword>
<evidence type="ECO:0000313" key="13">
    <source>
        <dbReference type="EMBL" id="SHH72199.1"/>
    </source>
</evidence>
<comment type="function">
    <text evidence="8">An essential GTPase that binds both GDP and GTP, with rapid nucleotide exchange. Plays a role in 16S rRNA processing and 30S ribosomal subunit biogenesis and possibly also in cell cycle regulation and energy metabolism.</text>
</comment>
<dbReference type="InterPro" id="IPR005662">
    <property type="entry name" value="GTPase_Era-like"/>
</dbReference>
<keyword evidence="8" id="KW-0699">rRNA-binding</keyword>
<sequence>MLEDREVTSPLGSLKSDEFRSGFVSVIGRPNAGKSTLLNHLLGQKVLIMSDKPQTTRNRIQCILTEERGQIVFLDTPGIHKPKHKLGEFMVGAAKESMREVDVILYMVDLSADYGAGEEFIIEMLKQTKTPCVLALNKVDLLSKDQLMHKIQHFSSLADFKAIVPISAKTGENTDELLKVIFDKMPMGPMYYPEDEVTDQPERFIMAELVREKVLQLTRDEVPHSIAVVIEEVEEKKTLVKVRALVVVERDSQKGIIIGAGGKQLKEIGRLARLDIEALLGSKVFLELWVKVKKDWRNRPDSLRNYGYGKEKG</sequence>
<dbReference type="NCBIfam" id="TIGR00436">
    <property type="entry name" value="era"/>
    <property type="match status" value="1"/>
</dbReference>
<dbReference type="Pfam" id="PF07650">
    <property type="entry name" value="KH_2"/>
    <property type="match status" value="1"/>
</dbReference>
<feature type="domain" description="KH type-2" evidence="11">
    <location>
        <begin position="218"/>
        <end position="294"/>
    </location>
</feature>
<keyword evidence="6 8" id="KW-0342">GTP-binding</keyword>
<evidence type="ECO:0000259" key="12">
    <source>
        <dbReference type="PROSITE" id="PS51713"/>
    </source>
</evidence>
<dbReference type="CDD" id="cd22534">
    <property type="entry name" value="KH-II_Era"/>
    <property type="match status" value="1"/>
</dbReference>
<evidence type="ECO:0000256" key="7">
    <source>
        <dbReference type="ARBA" id="ARBA00023136"/>
    </source>
</evidence>
<reference evidence="14" key="1">
    <citation type="submission" date="2016-11" db="EMBL/GenBank/DDBJ databases">
        <authorList>
            <person name="Varghese N."/>
            <person name="Submissions S."/>
        </authorList>
    </citation>
    <scope>NUCLEOTIDE SEQUENCE [LARGE SCALE GENOMIC DNA]</scope>
    <source>
        <strain evidence="14">DSM 15449</strain>
    </source>
</reference>
<dbReference type="PANTHER" id="PTHR42698">
    <property type="entry name" value="GTPASE ERA"/>
    <property type="match status" value="1"/>
</dbReference>
<dbReference type="AlphaFoldDB" id="A0A1M5VAC5"/>
<dbReference type="InterPro" id="IPR006073">
    <property type="entry name" value="GTP-bd"/>
</dbReference>
<dbReference type="GO" id="GO:0070181">
    <property type="term" value="F:small ribosomal subunit rRNA binding"/>
    <property type="evidence" value="ECO:0007669"/>
    <property type="project" value="UniProtKB-UniRule"/>
</dbReference>
<dbReference type="InterPro" id="IPR015946">
    <property type="entry name" value="KH_dom-like_a/b"/>
</dbReference>
<dbReference type="OrthoDB" id="9805918at2"/>
<evidence type="ECO:0000259" key="11">
    <source>
        <dbReference type="PROSITE" id="PS50823"/>
    </source>
</evidence>
<dbReference type="GO" id="GO:0005886">
    <property type="term" value="C:plasma membrane"/>
    <property type="evidence" value="ECO:0007669"/>
    <property type="project" value="UniProtKB-SubCell"/>
</dbReference>
<evidence type="ECO:0000256" key="4">
    <source>
        <dbReference type="ARBA" id="ARBA00022741"/>
    </source>
</evidence>
<feature type="binding site" evidence="8">
    <location>
        <begin position="28"/>
        <end position="35"/>
    </location>
    <ligand>
        <name>GTP</name>
        <dbReference type="ChEBI" id="CHEBI:37565"/>
    </ligand>
</feature>
<organism evidence="13 14">
    <name type="scientific">Desulfosporosinus lacus DSM 15449</name>
    <dbReference type="NCBI Taxonomy" id="1121420"/>
    <lineage>
        <taxon>Bacteria</taxon>
        <taxon>Bacillati</taxon>
        <taxon>Bacillota</taxon>
        <taxon>Clostridia</taxon>
        <taxon>Eubacteriales</taxon>
        <taxon>Desulfitobacteriaceae</taxon>
        <taxon>Desulfosporosinus</taxon>
    </lineage>
</organism>
<feature type="binding site" evidence="8">
    <location>
        <begin position="75"/>
        <end position="79"/>
    </location>
    <ligand>
        <name>GTP</name>
        <dbReference type="ChEBI" id="CHEBI:37565"/>
    </ligand>
</feature>
<feature type="region of interest" description="G5" evidence="9">
    <location>
        <begin position="166"/>
        <end position="168"/>
    </location>
</feature>
<evidence type="ECO:0000256" key="10">
    <source>
        <dbReference type="RuleBase" id="RU003761"/>
    </source>
</evidence>
<dbReference type="PRINTS" id="PR00326">
    <property type="entry name" value="GTP1OBG"/>
</dbReference>
<dbReference type="NCBIfam" id="TIGR00231">
    <property type="entry name" value="small_GTP"/>
    <property type="match status" value="1"/>
</dbReference>
<comment type="subcellular location">
    <subcellularLocation>
        <location evidence="8">Cytoplasm</location>
    </subcellularLocation>
    <subcellularLocation>
        <location evidence="8">Cell membrane</location>
        <topology evidence="8">Peripheral membrane protein</topology>
    </subcellularLocation>
</comment>
<dbReference type="SUPFAM" id="SSF52540">
    <property type="entry name" value="P-loop containing nucleoside triphosphate hydrolases"/>
    <property type="match status" value="1"/>
</dbReference>
<dbReference type="Proteomes" id="UP000183954">
    <property type="component" value="Unassembled WGS sequence"/>
</dbReference>
<dbReference type="Gene3D" id="3.30.300.20">
    <property type="match status" value="1"/>
</dbReference>
<dbReference type="GO" id="GO:0005829">
    <property type="term" value="C:cytosol"/>
    <property type="evidence" value="ECO:0007669"/>
    <property type="project" value="TreeGrafter"/>
</dbReference>
<evidence type="ECO:0000313" key="14">
    <source>
        <dbReference type="Proteomes" id="UP000183954"/>
    </source>
</evidence>
<dbReference type="GO" id="GO:0043024">
    <property type="term" value="F:ribosomal small subunit binding"/>
    <property type="evidence" value="ECO:0007669"/>
    <property type="project" value="TreeGrafter"/>
</dbReference>
<dbReference type="PROSITE" id="PS50823">
    <property type="entry name" value="KH_TYPE_2"/>
    <property type="match status" value="1"/>
</dbReference>
<dbReference type="InterPro" id="IPR004044">
    <property type="entry name" value="KH_dom_type_2"/>
</dbReference>
<feature type="region of interest" description="G4" evidence="9">
    <location>
        <begin position="137"/>
        <end position="140"/>
    </location>
</feature>
<feature type="region of interest" description="G3" evidence="9">
    <location>
        <begin position="75"/>
        <end position="78"/>
    </location>
</feature>
<comment type="similarity">
    <text evidence="1 8 9 10">Belongs to the TRAFAC class TrmE-Era-EngA-EngB-Septin-like GTPase superfamily. Era GTPase family.</text>
</comment>
<dbReference type="InterPro" id="IPR005225">
    <property type="entry name" value="Small_GTP-bd"/>
</dbReference>
<dbReference type="GO" id="GO:0005525">
    <property type="term" value="F:GTP binding"/>
    <property type="evidence" value="ECO:0007669"/>
    <property type="project" value="UniProtKB-UniRule"/>
</dbReference>
<feature type="region of interest" description="G1" evidence="9">
    <location>
        <begin position="28"/>
        <end position="35"/>
    </location>
</feature>
<feature type="region of interest" description="G2" evidence="9">
    <location>
        <begin position="54"/>
        <end position="58"/>
    </location>
</feature>
<dbReference type="CDD" id="cd04163">
    <property type="entry name" value="Era"/>
    <property type="match status" value="1"/>
</dbReference>
<keyword evidence="5 8" id="KW-0694">RNA-binding</keyword>
<protein>
    <recommendedName>
        <fullName evidence="2 8">GTPase Era</fullName>
    </recommendedName>
</protein>
<dbReference type="STRING" id="1121420.SAMN02746098_01273"/>
<dbReference type="PROSITE" id="PS51713">
    <property type="entry name" value="G_ERA"/>
    <property type="match status" value="1"/>
</dbReference>
<keyword evidence="7 8" id="KW-0472">Membrane</keyword>
<dbReference type="Pfam" id="PF01926">
    <property type="entry name" value="MMR_HSR1"/>
    <property type="match status" value="1"/>
</dbReference>
<dbReference type="SUPFAM" id="SSF54814">
    <property type="entry name" value="Prokaryotic type KH domain (KH-domain type II)"/>
    <property type="match status" value="1"/>
</dbReference>
<comment type="subunit">
    <text evidence="8">Monomer.</text>
</comment>
<dbReference type="Gene3D" id="3.40.50.300">
    <property type="entry name" value="P-loop containing nucleotide triphosphate hydrolases"/>
    <property type="match status" value="1"/>
</dbReference>